<organism evidence="4 5">
    <name type="scientific">Pedobacter yulinensis</name>
    <dbReference type="NCBI Taxonomy" id="2126353"/>
    <lineage>
        <taxon>Bacteria</taxon>
        <taxon>Pseudomonadati</taxon>
        <taxon>Bacteroidota</taxon>
        <taxon>Sphingobacteriia</taxon>
        <taxon>Sphingobacteriales</taxon>
        <taxon>Sphingobacteriaceae</taxon>
        <taxon>Pedobacter</taxon>
    </lineage>
</organism>
<name>A0A2T3HLG7_9SPHI</name>
<dbReference type="Gene3D" id="2.40.40.10">
    <property type="entry name" value="RlpA-like domain"/>
    <property type="match status" value="1"/>
</dbReference>
<dbReference type="GO" id="GO:0008932">
    <property type="term" value="F:lytic endotransglycosylase activity"/>
    <property type="evidence" value="ECO:0007669"/>
    <property type="project" value="TreeGrafter"/>
</dbReference>
<feature type="region of interest" description="Disordered" evidence="1">
    <location>
        <begin position="88"/>
        <end position="119"/>
    </location>
</feature>
<sequence>MYKFLVTVALPLFFAAKSNAAVVPDSISVENNNGKRVVVHKVDAKDTYYSIGRRYNVAPKDIMSFNKNKFLSIGVIIKVPTQIDFTSAQPTNPQYQTEQRAQAAQQQKEAAQAQPAQSVPETGLVEHVVQRKENLNLLAQRYGTTVNEIKRVNNLRTINLSIGQVLRIPSNQGTLAGSTENTQQETNQRVVQDTRTAPEKPAVQPPVTATPRSSQPAPAGKTYEVDASAKTATPGYVEHTVASNETIYSISVKHGVTMDEIKRKNNLGNNALTTGQKLLIKGEYPPKPVAGAEETPANGDTLKDPSLRYPASRYGLNQVEEKGTAVFITDPELDASKMLVLHRTAPIGTVIKVTNPMTNRTTFAKVVGKFTENETTKDVIIVMTKAVADSLGALDKRFFCNLSYGVQENEQ</sequence>
<dbReference type="SUPFAM" id="SSF54106">
    <property type="entry name" value="LysM domain"/>
    <property type="match status" value="3"/>
</dbReference>
<evidence type="ECO:0000256" key="1">
    <source>
        <dbReference type="SAM" id="MobiDB-lite"/>
    </source>
</evidence>
<dbReference type="PANTHER" id="PTHR33734">
    <property type="entry name" value="LYSM DOMAIN-CONTAINING GPI-ANCHORED PROTEIN 2"/>
    <property type="match status" value="1"/>
</dbReference>
<evidence type="ECO:0000259" key="3">
    <source>
        <dbReference type="PROSITE" id="PS51782"/>
    </source>
</evidence>
<dbReference type="SMART" id="SM00257">
    <property type="entry name" value="LysM"/>
    <property type="match status" value="3"/>
</dbReference>
<dbReference type="Gene3D" id="3.10.350.10">
    <property type="entry name" value="LysM domain"/>
    <property type="match status" value="3"/>
</dbReference>
<evidence type="ECO:0000256" key="2">
    <source>
        <dbReference type="SAM" id="SignalP"/>
    </source>
</evidence>
<dbReference type="Proteomes" id="UP000240912">
    <property type="component" value="Unassembled WGS sequence"/>
</dbReference>
<accession>A0A2T3HLG7</accession>
<feature type="chain" id="PRO_5015678507" evidence="2">
    <location>
        <begin position="21"/>
        <end position="411"/>
    </location>
</feature>
<feature type="compositionally biased region" description="Low complexity" evidence="1">
    <location>
        <begin position="94"/>
        <end position="117"/>
    </location>
</feature>
<feature type="region of interest" description="Disordered" evidence="1">
    <location>
        <begin position="173"/>
        <end position="220"/>
    </location>
</feature>
<keyword evidence="2" id="KW-0732">Signal</keyword>
<feature type="domain" description="LysM" evidence="3">
    <location>
        <begin position="125"/>
        <end position="168"/>
    </location>
</feature>
<evidence type="ECO:0000313" key="4">
    <source>
        <dbReference type="EMBL" id="PST83292.1"/>
    </source>
</evidence>
<dbReference type="PANTHER" id="PTHR33734:SF22">
    <property type="entry name" value="MEMBRANE-BOUND LYTIC MUREIN TRANSGLYCOSYLASE D"/>
    <property type="match status" value="1"/>
</dbReference>
<dbReference type="InterPro" id="IPR036779">
    <property type="entry name" value="LysM_dom_sf"/>
</dbReference>
<dbReference type="CDD" id="cd00118">
    <property type="entry name" value="LysM"/>
    <property type="match status" value="3"/>
</dbReference>
<dbReference type="InterPro" id="IPR036908">
    <property type="entry name" value="RlpA-like_sf"/>
</dbReference>
<feature type="compositionally biased region" description="Polar residues" evidence="1">
    <location>
        <begin position="173"/>
        <end position="195"/>
    </location>
</feature>
<dbReference type="AlphaFoldDB" id="A0A2T3HLG7"/>
<reference evidence="4 5" key="1">
    <citation type="submission" date="2018-03" db="EMBL/GenBank/DDBJ databases">
        <authorList>
            <person name="Keele B.F."/>
        </authorList>
    </citation>
    <scope>NUCLEOTIDE SEQUENCE [LARGE SCALE GENOMIC DNA]</scope>
    <source>
        <strain evidence="4 5">YL28-9</strain>
    </source>
</reference>
<protein>
    <submittedName>
        <fullName evidence="4">Peptidoglycan-binding protein</fullName>
    </submittedName>
</protein>
<feature type="signal peptide" evidence="2">
    <location>
        <begin position="1"/>
        <end position="20"/>
    </location>
</feature>
<dbReference type="RefSeq" id="WP_107215552.1">
    <property type="nucleotide sequence ID" value="NZ_KZ686269.1"/>
</dbReference>
<feature type="domain" description="LysM" evidence="3">
    <location>
        <begin position="237"/>
        <end position="280"/>
    </location>
</feature>
<dbReference type="PROSITE" id="PS51782">
    <property type="entry name" value="LYSM"/>
    <property type="match status" value="2"/>
</dbReference>
<dbReference type="InterPro" id="IPR018392">
    <property type="entry name" value="LysM"/>
</dbReference>
<comment type="caution">
    <text evidence="4">The sequence shown here is derived from an EMBL/GenBank/DDBJ whole genome shotgun (WGS) entry which is preliminary data.</text>
</comment>
<keyword evidence="5" id="KW-1185">Reference proteome</keyword>
<dbReference type="OrthoDB" id="2149800at2"/>
<proteinExistence type="predicted"/>
<dbReference type="EMBL" id="PYLS01000005">
    <property type="protein sequence ID" value="PST83292.1"/>
    <property type="molecule type" value="Genomic_DNA"/>
</dbReference>
<gene>
    <name evidence="4" type="ORF">C7T94_11970</name>
</gene>
<dbReference type="Pfam" id="PF01476">
    <property type="entry name" value="LysM"/>
    <property type="match status" value="3"/>
</dbReference>
<evidence type="ECO:0000313" key="5">
    <source>
        <dbReference type="Proteomes" id="UP000240912"/>
    </source>
</evidence>